<keyword evidence="1" id="KW-0472">Membrane</keyword>
<dbReference type="GO" id="GO:0016020">
    <property type="term" value="C:membrane"/>
    <property type="evidence" value="ECO:0007669"/>
    <property type="project" value="UniProtKB-SubCell"/>
</dbReference>
<protein>
    <recommendedName>
        <fullName evidence="2">Phosphatidic acid phosphatase type 2/haloperoxidase domain-containing protein</fullName>
    </recommendedName>
</protein>
<feature type="transmembrane region" description="Helical" evidence="1">
    <location>
        <begin position="211"/>
        <end position="231"/>
    </location>
</feature>
<feature type="transmembrane region" description="Helical" evidence="1">
    <location>
        <begin position="134"/>
        <end position="154"/>
    </location>
</feature>
<sequence length="266" mass="30826">MFSSMKIIILSVMFLSFIIPSFILRKNPFTVSKIAFGKLITDRKMLLHFTALFLILYFNKIEQRFSKDLSVGDYTPIIRQWEGDTVYLIQQFFMNDNLTYILTLFYITIFPTLMVSSVIIYLNDNDLKSFYSFVYALMLNYGLAIPFFLFFPVFEVWHHNPDVQFLIPQVYPNFEIEYRPLSGIDNNFPSLHTSISVSMALIALQSKNRLFGKVTLIASVFILFSTIYLGIHWLSDMTAGILLGIIASQTGLRIAERTVEEEQFSL</sequence>
<dbReference type="InterPro" id="IPR000326">
    <property type="entry name" value="PAP2/HPO"/>
</dbReference>
<evidence type="ECO:0000313" key="3">
    <source>
        <dbReference type="EMBL" id="OEG00214.1"/>
    </source>
</evidence>
<keyword evidence="4" id="KW-1185">Reference proteome</keyword>
<feature type="transmembrane region" description="Helical" evidence="1">
    <location>
        <begin position="98"/>
        <end position="122"/>
    </location>
</feature>
<feature type="transmembrane region" description="Helical" evidence="1">
    <location>
        <begin position="6"/>
        <end position="24"/>
    </location>
</feature>
<dbReference type="STRING" id="337097.BHF71_05875"/>
<organism evidence="3 4">
    <name type="scientific">Vulcanibacillus modesticaldus</name>
    <dbReference type="NCBI Taxonomy" id="337097"/>
    <lineage>
        <taxon>Bacteria</taxon>
        <taxon>Bacillati</taxon>
        <taxon>Bacillota</taxon>
        <taxon>Bacilli</taxon>
        <taxon>Bacillales</taxon>
        <taxon>Bacillaceae</taxon>
        <taxon>Vulcanibacillus</taxon>
    </lineage>
</organism>
<name>A0A1D2YWY2_9BACI</name>
<accession>A0A1D2YWY2</accession>
<dbReference type="OrthoDB" id="9775789at2"/>
<feature type="domain" description="Phosphatidic acid phosphatase type 2/haloperoxidase" evidence="2">
    <location>
        <begin position="127"/>
        <end position="252"/>
    </location>
</feature>
<dbReference type="Pfam" id="PF01569">
    <property type="entry name" value="PAP2"/>
    <property type="match status" value="1"/>
</dbReference>
<feature type="transmembrane region" description="Helical" evidence="1">
    <location>
        <begin position="45"/>
        <end position="61"/>
    </location>
</feature>
<evidence type="ECO:0000256" key="1">
    <source>
        <dbReference type="SAM" id="Phobius"/>
    </source>
</evidence>
<dbReference type="AlphaFoldDB" id="A0A1D2YWY2"/>
<comment type="caution">
    <text evidence="3">The sequence shown here is derived from an EMBL/GenBank/DDBJ whole genome shotgun (WGS) entry which is preliminary data.</text>
</comment>
<dbReference type="RefSeq" id="WP_069655940.1">
    <property type="nucleotide sequence ID" value="NZ_MIJF01000005.1"/>
</dbReference>
<dbReference type="InterPro" id="IPR036938">
    <property type="entry name" value="PAP2/HPO_sf"/>
</dbReference>
<evidence type="ECO:0000259" key="2">
    <source>
        <dbReference type="SMART" id="SM00014"/>
    </source>
</evidence>
<dbReference type="Proteomes" id="UP000243739">
    <property type="component" value="Unassembled WGS sequence"/>
</dbReference>
<dbReference type="SUPFAM" id="SSF48317">
    <property type="entry name" value="Acid phosphatase/Vanadium-dependent haloperoxidase"/>
    <property type="match status" value="1"/>
</dbReference>
<dbReference type="Gene3D" id="1.20.144.10">
    <property type="entry name" value="Phosphatidic acid phosphatase type 2/haloperoxidase"/>
    <property type="match status" value="1"/>
</dbReference>
<proteinExistence type="predicted"/>
<keyword evidence="1" id="KW-0812">Transmembrane</keyword>
<dbReference type="EMBL" id="MIJF01000005">
    <property type="protein sequence ID" value="OEG00214.1"/>
    <property type="molecule type" value="Genomic_DNA"/>
</dbReference>
<reference evidence="3 4" key="1">
    <citation type="submission" date="2016-09" db="EMBL/GenBank/DDBJ databases">
        <title>Draft genome sequence for the type strain of Vulcanibacillus modesticaldus BR, a strictly anaerobic, moderately thermophilic, and nitrate-reducing bacterium from deep sea-hydrothermal vents of the Mid-Atlantic Ridge.</title>
        <authorList>
            <person name="Abin C.A."/>
            <person name="Hollibaugh J.T."/>
        </authorList>
    </citation>
    <scope>NUCLEOTIDE SEQUENCE [LARGE SCALE GENOMIC DNA]</scope>
    <source>
        <strain evidence="3 4">BR</strain>
    </source>
</reference>
<evidence type="ECO:0000313" key="4">
    <source>
        <dbReference type="Proteomes" id="UP000243739"/>
    </source>
</evidence>
<dbReference type="SMART" id="SM00014">
    <property type="entry name" value="acidPPc"/>
    <property type="match status" value="1"/>
</dbReference>
<gene>
    <name evidence="3" type="ORF">BHF71_05875</name>
</gene>
<keyword evidence="1" id="KW-1133">Transmembrane helix</keyword>
<dbReference type="CDD" id="cd03386">
    <property type="entry name" value="PAP2_Aur1_like"/>
    <property type="match status" value="1"/>
</dbReference>